<dbReference type="InParanoid" id="A0A3Q7HMB6"/>
<name>A0A3Q7HMB6_SOLLC</name>
<organism evidence="1">
    <name type="scientific">Solanum lycopersicum</name>
    <name type="common">Tomato</name>
    <name type="synonym">Lycopersicon esculentum</name>
    <dbReference type="NCBI Taxonomy" id="4081"/>
    <lineage>
        <taxon>Eukaryota</taxon>
        <taxon>Viridiplantae</taxon>
        <taxon>Streptophyta</taxon>
        <taxon>Embryophyta</taxon>
        <taxon>Tracheophyta</taxon>
        <taxon>Spermatophyta</taxon>
        <taxon>Magnoliopsida</taxon>
        <taxon>eudicotyledons</taxon>
        <taxon>Gunneridae</taxon>
        <taxon>Pentapetalae</taxon>
        <taxon>asterids</taxon>
        <taxon>lamiids</taxon>
        <taxon>Solanales</taxon>
        <taxon>Solanaceae</taxon>
        <taxon>Solanoideae</taxon>
        <taxon>Solaneae</taxon>
        <taxon>Solanum</taxon>
        <taxon>Solanum subgen. Lycopersicon</taxon>
    </lineage>
</organism>
<accession>A0A3Q7HMB6</accession>
<dbReference type="PaxDb" id="4081-Solyc08g016790.1.1"/>
<dbReference type="Proteomes" id="UP000004994">
    <property type="component" value="Chromosome 8"/>
</dbReference>
<proteinExistence type="predicted"/>
<reference evidence="1" key="2">
    <citation type="submission" date="2019-01" db="UniProtKB">
        <authorList>
            <consortium name="EnsemblPlants"/>
        </authorList>
    </citation>
    <scope>IDENTIFICATION</scope>
    <source>
        <strain evidence="1">cv. Heinz 1706</strain>
    </source>
</reference>
<sequence length="51" mass="5892">MPHPMSFDRVCCPKAMMACQFPTSFDRVCFPMAVMLCHSQCSPTVCTFQWR</sequence>
<keyword evidence="2" id="KW-1185">Reference proteome</keyword>
<dbReference type="Gramene" id="Solyc08g016790.1.1">
    <property type="protein sequence ID" value="Solyc08g016790.1.1.1"/>
    <property type="gene ID" value="Solyc08g016790.1"/>
</dbReference>
<protein>
    <submittedName>
        <fullName evidence="1">Uncharacterized protein</fullName>
    </submittedName>
</protein>
<evidence type="ECO:0000313" key="2">
    <source>
        <dbReference type="Proteomes" id="UP000004994"/>
    </source>
</evidence>
<evidence type="ECO:0000313" key="1">
    <source>
        <dbReference type="EnsemblPlants" id="Solyc08g016790.1.1.1"/>
    </source>
</evidence>
<reference evidence="1" key="1">
    <citation type="journal article" date="2012" name="Nature">
        <title>The tomato genome sequence provides insights into fleshy fruit evolution.</title>
        <authorList>
            <consortium name="Tomato Genome Consortium"/>
        </authorList>
    </citation>
    <scope>NUCLEOTIDE SEQUENCE [LARGE SCALE GENOMIC DNA]</scope>
    <source>
        <strain evidence="1">cv. Heinz 1706</strain>
    </source>
</reference>
<dbReference type="AlphaFoldDB" id="A0A3Q7HMB6"/>
<dbReference type="EnsemblPlants" id="Solyc08g016790.1.1">
    <property type="protein sequence ID" value="Solyc08g016790.1.1.1"/>
    <property type="gene ID" value="Solyc08g016790.1"/>
</dbReference>